<evidence type="ECO:0000256" key="1">
    <source>
        <dbReference type="SAM" id="MobiDB-lite"/>
    </source>
</evidence>
<sequence length="230" mass="24513">MGNKKGKCKASSPAESNRPAPSRPVSPVYQAASRCDTPDQGYDNFQYYQEHLDDNSSSELEYQEAPTPAPPPQDPSVKIITGLQELAADEDYRRLHLPIFAKAILKLLAELQPTCFEEFLRSNKATQQLIAEAVSKAKSLANPPPPPPPTMEVDSPTTPTGPNPPGATPPTRGKFNPPAPQSGASALATPPTPPAAPTPHGKPASLRNSPVMSSRPAQVQCTTKTNSLFS</sequence>
<feature type="region of interest" description="Disordered" evidence="1">
    <location>
        <begin position="138"/>
        <end position="230"/>
    </location>
</feature>
<evidence type="ECO:0000313" key="3">
    <source>
        <dbReference type="Proteomes" id="UP000717328"/>
    </source>
</evidence>
<reference evidence="2" key="1">
    <citation type="submission" date="2021-02" db="EMBL/GenBank/DDBJ databases">
        <authorList>
            <person name="Nieuwenhuis M."/>
            <person name="Van De Peppel L.J.J."/>
        </authorList>
    </citation>
    <scope>NUCLEOTIDE SEQUENCE</scope>
    <source>
        <strain evidence="2">D49</strain>
    </source>
</reference>
<feature type="region of interest" description="Disordered" evidence="1">
    <location>
        <begin position="1"/>
        <end position="76"/>
    </location>
</feature>
<feature type="compositionally biased region" description="Polar residues" evidence="1">
    <location>
        <begin position="206"/>
        <end position="230"/>
    </location>
</feature>
<evidence type="ECO:0000313" key="2">
    <source>
        <dbReference type="EMBL" id="KAG5633535.1"/>
    </source>
</evidence>
<gene>
    <name evidence="2" type="ORF">H0H81_007011</name>
</gene>
<dbReference type="EMBL" id="JABCKI010007561">
    <property type="protein sequence ID" value="KAG5633535.1"/>
    <property type="molecule type" value="Genomic_DNA"/>
</dbReference>
<accession>A0A9P7FQD6</accession>
<comment type="caution">
    <text evidence="2">The sequence shown here is derived from an EMBL/GenBank/DDBJ whole genome shotgun (WGS) entry which is preliminary data.</text>
</comment>
<name>A0A9P7FQD6_9AGAR</name>
<reference evidence="2" key="2">
    <citation type="submission" date="2021-10" db="EMBL/GenBank/DDBJ databases">
        <title>Phylogenomics reveals ancestral predisposition of the termite-cultivated fungus Termitomyces towards a domesticated lifestyle.</title>
        <authorList>
            <person name="Auxier B."/>
            <person name="Grum-Grzhimaylo A."/>
            <person name="Cardenas M.E."/>
            <person name="Lodge J.D."/>
            <person name="Laessoe T."/>
            <person name="Pedersen O."/>
            <person name="Smith M.E."/>
            <person name="Kuyper T.W."/>
            <person name="Franco-Molano E.A."/>
            <person name="Baroni T.J."/>
            <person name="Aanen D.K."/>
        </authorList>
    </citation>
    <scope>NUCLEOTIDE SEQUENCE</scope>
    <source>
        <strain evidence="2">D49</strain>
    </source>
</reference>
<dbReference type="Proteomes" id="UP000717328">
    <property type="component" value="Unassembled WGS sequence"/>
</dbReference>
<keyword evidence="3" id="KW-1185">Reference proteome</keyword>
<protein>
    <submittedName>
        <fullName evidence="2">Uncharacterized protein</fullName>
    </submittedName>
</protein>
<feature type="compositionally biased region" description="Pro residues" evidence="1">
    <location>
        <begin position="159"/>
        <end position="168"/>
    </location>
</feature>
<proteinExistence type="predicted"/>
<organism evidence="2 3">
    <name type="scientific">Sphagnurus paluster</name>
    <dbReference type="NCBI Taxonomy" id="117069"/>
    <lineage>
        <taxon>Eukaryota</taxon>
        <taxon>Fungi</taxon>
        <taxon>Dikarya</taxon>
        <taxon>Basidiomycota</taxon>
        <taxon>Agaricomycotina</taxon>
        <taxon>Agaricomycetes</taxon>
        <taxon>Agaricomycetidae</taxon>
        <taxon>Agaricales</taxon>
        <taxon>Tricholomatineae</taxon>
        <taxon>Lyophyllaceae</taxon>
        <taxon>Sphagnurus</taxon>
    </lineage>
</organism>
<dbReference type="AlphaFoldDB" id="A0A9P7FQD6"/>